<dbReference type="EMBL" id="JABSNM010000002">
    <property type="protein sequence ID" value="NRT54807.1"/>
    <property type="molecule type" value="Genomic_DNA"/>
</dbReference>
<proteinExistence type="predicted"/>
<reference evidence="1 2" key="1">
    <citation type="submission" date="2020-05" db="EMBL/GenBank/DDBJ databases">
        <title>Genomic Encyclopedia of Type Strains, Phase IV (KMG-V): Genome sequencing to study the core and pangenomes of soil and plant-associated prokaryotes.</title>
        <authorList>
            <person name="Whitman W."/>
        </authorList>
    </citation>
    <scope>NUCLEOTIDE SEQUENCE [LARGE SCALE GENOMIC DNA]</scope>
    <source>
        <strain evidence="1 2">C29</strain>
    </source>
</reference>
<keyword evidence="2" id="KW-1185">Reference proteome</keyword>
<organism evidence="1 2">
    <name type="scientific">Sphaerotilus uruguayifluvii</name>
    <dbReference type="NCBI Taxonomy" id="2735897"/>
    <lineage>
        <taxon>Bacteria</taxon>
        <taxon>Pseudomonadati</taxon>
        <taxon>Pseudomonadota</taxon>
        <taxon>Betaproteobacteria</taxon>
        <taxon>Burkholderiales</taxon>
        <taxon>Sphaerotilaceae</taxon>
        <taxon>Sphaerotilus</taxon>
    </lineage>
</organism>
<dbReference type="Pfam" id="PF08809">
    <property type="entry name" value="DUF1799"/>
    <property type="match status" value="1"/>
</dbReference>
<accession>A0ABX2G056</accession>
<evidence type="ECO:0000313" key="1">
    <source>
        <dbReference type="EMBL" id="NRT54807.1"/>
    </source>
</evidence>
<dbReference type="InterPro" id="IPR014915">
    <property type="entry name" value="Phage_TLS_TfmB"/>
</dbReference>
<sequence>MRLFIACITQWRMGPAGPIGLDYAVVPLVAREVAGIRPRELRGLWWQLQVMEGAALQWFVEQRESDN</sequence>
<gene>
    <name evidence="1" type="ORF">HNQ01_000517</name>
</gene>
<comment type="caution">
    <text evidence="1">The sequence shown here is derived from an EMBL/GenBank/DDBJ whole genome shotgun (WGS) entry which is preliminary data.</text>
</comment>
<name>A0ABX2G056_9BURK</name>
<dbReference type="Proteomes" id="UP001516061">
    <property type="component" value="Unassembled WGS sequence"/>
</dbReference>
<evidence type="ECO:0000313" key="2">
    <source>
        <dbReference type="Proteomes" id="UP001516061"/>
    </source>
</evidence>
<protein>
    <submittedName>
        <fullName evidence="1">Uncharacterized protein</fullName>
    </submittedName>
</protein>